<feature type="compositionally biased region" description="Polar residues" evidence="1">
    <location>
        <begin position="150"/>
        <end position="166"/>
    </location>
</feature>
<feature type="compositionally biased region" description="Polar residues" evidence="1">
    <location>
        <begin position="40"/>
        <end position="54"/>
    </location>
</feature>
<proteinExistence type="predicted"/>
<feature type="compositionally biased region" description="Polar residues" evidence="1">
    <location>
        <begin position="12"/>
        <end position="21"/>
    </location>
</feature>
<reference evidence="2 3" key="1">
    <citation type="submission" date="2016-07" db="EMBL/GenBank/DDBJ databases">
        <title>Multiple horizontal gene transfer events from other fungi enriched the ability of initially mycotrophic Trichoderma (Ascomycota) to feed on dead plant biomass.</title>
        <authorList>
            <consortium name="DOE Joint Genome Institute"/>
            <person name="Aerts A."/>
            <person name="Atanasova L."/>
            <person name="Chenthamara K."/>
            <person name="Zhang J."/>
            <person name="Grujic M."/>
            <person name="Henrissat B."/>
            <person name="Kuo A."/>
            <person name="Salamov A."/>
            <person name="Lipzen A."/>
            <person name="Labutti K."/>
            <person name="Barry K."/>
            <person name="Miao Y."/>
            <person name="Rahimi M.J."/>
            <person name="Shen Q."/>
            <person name="Grigoriev I.V."/>
            <person name="Kubicek C.P."/>
            <person name="Druzhinina I.S."/>
        </authorList>
    </citation>
    <scope>NUCLEOTIDE SEQUENCE [LARGE SCALE GENOMIC DNA]</scope>
    <source>
        <strain evidence="2 3">CBS 226.95</strain>
    </source>
</reference>
<feature type="region of interest" description="Disordered" evidence="1">
    <location>
        <begin position="150"/>
        <end position="222"/>
    </location>
</feature>
<feature type="compositionally biased region" description="Low complexity" evidence="1">
    <location>
        <begin position="1"/>
        <end position="11"/>
    </location>
</feature>
<dbReference type="GeneID" id="36628135"/>
<dbReference type="RefSeq" id="XP_024771467.1">
    <property type="nucleotide sequence ID" value="XM_024919566.1"/>
</dbReference>
<name>A0A2T4A3Z9_TRIHA</name>
<sequence>MSFSSYISSQSTQTVARTPTRSIMEPGENNEHRRQKKSKPSSQNRTPRPSQGSNPKRRPSHFDDDLGQQDHGSTPKTRPGHFDDDLGQPSHGSNPKRRPGHFDDDLGQPPHGNNPERRLSHSVATDLFNAMLPTQFRISDSLINDGQSINQTQEQSAQPRPSSNAQMFGDESNIDPGLNNEAVVETQSEDEDSDDDLEEIPAPVTNHNRRKRSAPDPTTEDVIPIPHVKRKSRKEMSDWNEDLEKTFKQFEVSCRVGMLCRLNRDFEEDAINFHFQHIKGTDRQYVLQDARQKCANNINTWRCRAMDKHEDYLKELRKRSTLLDGEKDVVRVQAHLAEQYTLDTFITVFQFVSSKVDFKKSSKKVLRWCKMIFCYMGAQIKLAQDVERGKLDDPNDDYTRAAIQEKLRLFSREE</sequence>
<dbReference type="AlphaFoldDB" id="A0A2T4A3Z9"/>
<protein>
    <submittedName>
        <fullName evidence="2">Uncharacterized protein</fullName>
    </submittedName>
</protein>
<gene>
    <name evidence="2" type="ORF">M431DRAFT_510934</name>
</gene>
<accession>A0A2T4A3Z9</accession>
<evidence type="ECO:0000256" key="1">
    <source>
        <dbReference type="SAM" id="MobiDB-lite"/>
    </source>
</evidence>
<dbReference type="EMBL" id="KZ679685">
    <property type="protein sequence ID" value="PTB51790.1"/>
    <property type="molecule type" value="Genomic_DNA"/>
</dbReference>
<evidence type="ECO:0000313" key="2">
    <source>
        <dbReference type="EMBL" id="PTB51790.1"/>
    </source>
</evidence>
<feature type="region of interest" description="Disordered" evidence="1">
    <location>
        <begin position="1"/>
        <end position="118"/>
    </location>
</feature>
<feature type="compositionally biased region" description="Acidic residues" evidence="1">
    <location>
        <begin position="187"/>
        <end position="199"/>
    </location>
</feature>
<dbReference type="Proteomes" id="UP000241690">
    <property type="component" value="Unassembled WGS sequence"/>
</dbReference>
<keyword evidence="3" id="KW-1185">Reference proteome</keyword>
<evidence type="ECO:0000313" key="3">
    <source>
        <dbReference type="Proteomes" id="UP000241690"/>
    </source>
</evidence>
<organism evidence="2 3">
    <name type="scientific">Trichoderma harzianum CBS 226.95</name>
    <dbReference type="NCBI Taxonomy" id="983964"/>
    <lineage>
        <taxon>Eukaryota</taxon>
        <taxon>Fungi</taxon>
        <taxon>Dikarya</taxon>
        <taxon>Ascomycota</taxon>
        <taxon>Pezizomycotina</taxon>
        <taxon>Sordariomycetes</taxon>
        <taxon>Hypocreomycetidae</taxon>
        <taxon>Hypocreales</taxon>
        <taxon>Hypocreaceae</taxon>
        <taxon>Trichoderma</taxon>
    </lineage>
</organism>